<dbReference type="RefSeq" id="WP_044634125.1">
    <property type="nucleotide sequence ID" value="NZ_JTDW01000027.1"/>
</dbReference>
<protein>
    <recommendedName>
        <fullName evidence="3">Endonuclease</fullName>
    </recommendedName>
</protein>
<evidence type="ECO:0000313" key="2">
    <source>
        <dbReference type="Proteomes" id="UP000032578"/>
    </source>
</evidence>
<proteinExistence type="predicted"/>
<dbReference type="Proteomes" id="UP000032578">
    <property type="component" value="Unassembled WGS sequence"/>
</dbReference>
<evidence type="ECO:0008006" key="3">
    <source>
        <dbReference type="Google" id="ProtNLM"/>
    </source>
</evidence>
<dbReference type="PATRIC" id="fig|1435349.4.peg.1762"/>
<dbReference type="OrthoDB" id="1492775at2"/>
<comment type="caution">
    <text evidence="1">The sequence shown here is derived from an EMBL/GenBank/DDBJ whole genome shotgun (WGS) entry which is preliminary data.</text>
</comment>
<gene>
    <name evidence="1" type="ORF">PW52_16685</name>
</gene>
<dbReference type="EMBL" id="JTDW01000027">
    <property type="protein sequence ID" value="KJD31472.1"/>
    <property type="molecule type" value="Genomic_DNA"/>
</dbReference>
<sequence>MSNFKEWRAEEIVKVFLLKSGYKFDIETFPTPMFDLFIKLKSNSEIKFAIEVKTKSRFQSRINKQLSSLKSYRDAGLINIPVFLIKVDEREEESEFDFLVFPSFKENQLLIRNEFRFIKLNKDNFKLKMDAVEKWYGRK</sequence>
<name>A0A0D7W0U9_9FLAO</name>
<reference evidence="1 2" key="1">
    <citation type="submission" date="2014-11" db="EMBL/GenBank/DDBJ databases">
        <title>Tamlana sedimentorum sp. nov., isolated from shallow sand sediments of the Sea of Japan.</title>
        <authorList>
            <person name="Romanenko L.A."/>
        </authorList>
    </citation>
    <scope>NUCLEOTIDE SEQUENCE [LARGE SCALE GENOMIC DNA]</scope>
    <source>
        <strain evidence="1 2">JCM 19808</strain>
    </source>
</reference>
<organism evidence="1 2">
    <name type="scientific">Neotamlana sedimentorum</name>
    <dbReference type="NCBI Taxonomy" id="1435349"/>
    <lineage>
        <taxon>Bacteria</taxon>
        <taxon>Pseudomonadati</taxon>
        <taxon>Bacteroidota</taxon>
        <taxon>Flavobacteriia</taxon>
        <taxon>Flavobacteriales</taxon>
        <taxon>Flavobacteriaceae</taxon>
        <taxon>Neotamlana</taxon>
    </lineage>
</organism>
<evidence type="ECO:0000313" key="1">
    <source>
        <dbReference type="EMBL" id="KJD31472.1"/>
    </source>
</evidence>
<accession>A0A0D7W0U9</accession>
<dbReference type="AlphaFoldDB" id="A0A0D7W0U9"/>
<keyword evidence="2" id="KW-1185">Reference proteome</keyword>